<dbReference type="GO" id="GO:0005524">
    <property type="term" value="F:ATP binding"/>
    <property type="evidence" value="ECO:0007669"/>
    <property type="project" value="UniProtKB-UniRule"/>
</dbReference>
<sequence>MARALKITGPFNMQFLAKDNQVYVIEVNLRASRTFPFISKVTGVNFIELFVDALFQDDIPVVDIPSLNFTAVKAPQFSFSRLTGADPVLRVEMASTGEVACFGDNLEEAYLKAIIATGGKIPQRGIFISLGGDEKKAKFLESARLLATLGVPLYATEKTSAFLREHGVETTMLYKIHEEKAPNVLTYFADNKIDLAINIVEGHINKELDDDYAMRRYAVDHNIHLFTKIKQARLFAKALVEQDLATIPIKSWDEYQVFKK</sequence>
<dbReference type="GO" id="GO:0005737">
    <property type="term" value="C:cytoplasm"/>
    <property type="evidence" value="ECO:0007669"/>
    <property type="project" value="TreeGrafter"/>
</dbReference>
<comment type="pathway">
    <text evidence="1">Amino-acid biosynthesis; L-arginine biosynthesis; carbamoyl phosphate from bicarbonate: step 1/1.</text>
</comment>
<evidence type="ECO:0000256" key="2">
    <source>
        <dbReference type="ARBA" id="ARBA00009799"/>
    </source>
</evidence>
<evidence type="ECO:0000256" key="4">
    <source>
        <dbReference type="ARBA" id="ARBA00022598"/>
    </source>
</evidence>
<dbReference type="PROSITE" id="PS00867">
    <property type="entry name" value="CPSASE_2"/>
    <property type="match status" value="1"/>
</dbReference>
<gene>
    <name evidence="16" type="ORF">KDW_01540</name>
</gene>
<comment type="similarity">
    <text evidence="2">Belongs to the CarB family.</text>
</comment>
<evidence type="ECO:0000256" key="1">
    <source>
        <dbReference type="ARBA" id="ARBA00005077"/>
    </source>
</evidence>
<evidence type="ECO:0000256" key="10">
    <source>
        <dbReference type="ARBA" id="ARBA00023211"/>
    </source>
</evidence>
<comment type="catalytic activity">
    <reaction evidence="12">
        <text>hydrogencarbonate + L-glutamine + 2 ATP + H2O = carbamoyl phosphate + L-glutamate + 2 ADP + phosphate + 2 H(+)</text>
        <dbReference type="Rhea" id="RHEA:18633"/>
        <dbReference type="ChEBI" id="CHEBI:15377"/>
        <dbReference type="ChEBI" id="CHEBI:15378"/>
        <dbReference type="ChEBI" id="CHEBI:17544"/>
        <dbReference type="ChEBI" id="CHEBI:29985"/>
        <dbReference type="ChEBI" id="CHEBI:30616"/>
        <dbReference type="ChEBI" id="CHEBI:43474"/>
        <dbReference type="ChEBI" id="CHEBI:58228"/>
        <dbReference type="ChEBI" id="CHEBI:58359"/>
        <dbReference type="ChEBI" id="CHEBI:456216"/>
        <dbReference type="EC" id="6.3.5.5"/>
    </reaction>
</comment>
<evidence type="ECO:0008006" key="18">
    <source>
        <dbReference type="Google" id="ProtNLM"/>
    </source>
</evidence>
<dbReference type="GO" id="GO:0046872">
    <property type="term" value="F:metal ion binding"/>
    <property type="evidence" value="ECO:0007669"/>
    <property type="project" value="UniProtKB-KW"/>
</dbReference>
<dbReference type="SUPFAM" id="SSF56059">
    <property type="entry name" value="Glutathione synthetase ATP-binding domain-like"/>
    <property type="match status" value="1"/>
</dbReference>
<dbReference type="PROSITE" id="PS50975">
    <property type="entry name" value="ATP_GRASP"/>
    <property type="match status" value="1"/>
</dbReference>
<keyword evidence="6" id="KW-0479">Metal-binding</keyword>
<dbReference type="InterPro" id="IPR036914">
    <property type="entry name" value="MGS-like_dom_sf"/>
</dbReference>
<keyword evidence="8 13" id="KW-0547">Nucleotide-binding</keyword>
<dbReference type="PANTHER" id="PTHR11405">
    <property type="entry name" value="CARBAMOYLTRANSFERASE FAMILY MEMBER"/>
    <property type="match status" value="1"/>
</dbReference>
<protein>
    <recommendedName>
        <fullName evidence="18">Carbamoyl-phosphate synthase (glutamine-hydrolyzing)</fullName>
    </recommendedName>
</protein>
<evidence type="ECO:0000256" key="7">
    <source>
        <dbReference type="ARBA" id="ARBA00022737"/>
    </source>
</evidence>
<keyword evidence="5" id="KW-0028">Amino-acid biosynthesis</keyword>
<keyword evidence="17" id="KW-1185">Reference proteome</keyword>
<evidence type="ECO:0000313" key="17">
    <source>
        <dbReference type="Proteomes" id="UP000326912"/>
    </source>
</evidence>
<evidence type="ECO:0000256" key="8">
    <source>
        <dbReference type="ARBA" id="ARBA00022741"/>
    </source>
</evidence>
<keyword evidence="7" id="KW-0677">Repeat</keyword>
<feature type="domain" description="ATP-grasp" evidence="14">
    <location>
        <begin position="1"/>
        <end position="55"/>
    </location>
</feature>
<evidence type="ECO:0000256" key="13">
    <source>
        <dbReference type="PROSITE-ProRule" id="PRU00409"/>
    </source>
</evidence>
<keyword evidence="10" id="KW-0464">Manganese</keyword>
<dbReference type="PANTHER" id="PTHR11405:SF53">
    <property type="entry name" value="CARBAMOYL-PHOSPHATE SYNTHASE [AMMONIA], MITOCHONDRIAL"/>
    <property type="match status" value="1"/>
</dbReference>
<keyword evidence="9 13" id="KW-0067">ATP-binding</keyword>
<evidence type="ECO:0000256" key="9">
    <source>
        <dbReference type="ARBA" id="ARBA00022840"/>
    </source>
</evidence>
<comment type="catalytic activity">
    <reaction evidence="11">
        <text>hydrogencarbonate + NH4(+) + 2 ATP = carbamoyl phosphate + 2 ADP + phosphate + 2 H(+)</text>
        <dbReference type="Rhea" id="RHEA:18029"/>
        <dbReference type="ChEBI" id="CHEBI:15378"/>
        <dbReference type="ChEBI" id="CHEBI:17544"/>
        <dbReference type="ChEBI" id="CHEBI:28938"/>
        <dbReference type="ChEBI" id="CHEBI:30616"/>
        <dbReference type="ChEBI" id="CHEBI:43474"/>
        <dbReference type="ChEBI" id="CHEBI:58228"/>
        <dbReference type="ChEBI" id="CHEBI:456216"/>
        <dbReference type="EC" id="6.3.4.16"/>
    </reaction>
</comment>
<evidence type="ECO:0000256" key="3">
    <source>
        <dbReference type="ARBA" id="ARBA00022571"/>
    </source>
</evidence>
<keyword evidence="3" id="KW-0055">Arginine biosynthesis</keyword>
<dbReference type="GO" id="GO:0004088">
    <property type="term" value="F:carbamoyl-phosphate synthase (glutamine-hydrolyzing) activity"/>
    <property type="evidence" value="ECO:0007669"/>
    <property type="project" value="UniProtKB-EC"/>
</dbReference>
<dbReference type="SUPFAM" id="SSF52335">
    <property type="entry name" value="Methylglyoxal synthase-like"/>
    <property type="match status" value="1"/>
</dbReference>
<dbReference type="Pfam" id="PF02142">
    <property type="entry name" value="MGS"/>
    <property type="match status" value="1"/>
</dbReference>
<evidence type="ECO:0000259" key="14">
    <source>
        <dbReference type="PROSITE" id="PS50975"/>
    </source>
</evidence>
<dbReference type="PRINTS" id="PR00098">
    <property type="entry name" value="CPSASE"/>
</dbReference>
<dbReference type="Proteomes" id="UP000326912">
    <property type="component" value="Unassembled WGS sequence"/>
</dbReference>
<evidence type="ECO:0000256" key="6">
    <source>
        <dbReference type="ARBA" id="ARBA00022723"/>
    </source>
</evidence>
<evidence type="ECO:0000313" key="16">
    <source>
        <dbReference type="EMBL" id="GER85992.1"/>
    </source>
</evidence>
<dbReference type="PROSITE" id="PS51855">
    <property type="entry name" value="MGS"/>
    <property type="match status" value="1"/>
</dbReference>
<keyword evidence="4" id="KW-0436">Ligase</keyword>
<dbReference type="SMART" id="SM00851">
    <property type="entry name" value="MGS"/>
    <property type="match status" value="1"/>
</dbReference>
<dbReference type="EMBL" id="BKZW01000001">
    <property type="protein sequence ID" value="GER85992.1"/>
    <property type="molecule type" value="Genomic_DNA"/>
</dbReference>
<reference evidence="16 17" key="1">
    <citation type="submission" date="2019-10" db="EMBL/GenBank/DDBJ databases">
        <title>Dictyobacter vulcani sp. nov., within the class Ktedonobacteria, isolated from soil of volcanic Mt. Zao.</title>
        <authorList>
            <person name="Zheng Y."/>
            <person name="Wang C.M."/>
            <person name="Sakai Y."/>
            <person name="Abe K."/>
            <person name="Yokota A."/>
            <person name="Yabe S."/>
        </authorList>
    </citation>
    <scope>NUCLEOTIDE SEQUENCE [LARGE SCALE GENOMIC DNA]</scope>
    <source>
        <strain evidence="16 17">W12</strain>
    </source>
</reference>
<comment type="caution">
    <text evidence="16">The sequence shown here is derived from an EMBL/GenBank/DDBJ whole genome shotgun (WGS) entry which is preliminary data.</text>
</comment>
<dbReference type="InterPro" id="IPR011607">
    <property type="entry name" value="MGS-like_dom"/>
</dbReference>
<evidence type="ECO:0000256" key="5">
    <source>
        <dbReference type="ARBA" id="ARBA00022605"/>
    </source>
</evidence>
<dbReference type="InterPro" id="IPR005483">
    <property type="entry name" value="CPSase_dom"/>
</dbReference>
<dbReference type="FunFam" id="3.30.470.20:FF:000026">
    <property type="entry name" value="Carbamoyl-phosphate synthase large chain"/>
    <property type="match status" value="1"/>
</dbReference>
<dbReference type="Gene3D" id="3.30.470.20">
    <property type="entry name" value="ATP-grasp fold, B domain"/>
    <property type="match status" value="1"/>
</dbReference>
<dbReference type="GO" id="GO:0006526">
    <property type="term" value="P:L-arginine biosynthetic process"/>
    <property type="evidence" value="ECO:0007669"/>
    <property type="project" value="UniProtKB-KW"/>
</dbReference>
<evidence type="ECO:0000259" key="15">
    <source>
        <dbReference type="PROSITE" id="PS51855"/>
    </source>
</evidence>
<dbReference type="InterPro" id="IPR005479">
    <property type="entry name" value="CPAse_ATP-bd"/>
</dbReference>
<dbReference type="GO" id="GO:0004087">
    <property type="term" value="F:carbamoyl-phosphate synthase (ammonia) activity"/>
    <property type="evidence" value="ECO:0007669"/>
    <property type="project" value="UniProtKB-EC"/>
</dbReference>
<dbReference type="InterPro" id="IPR011761">
    <property type="entry name" value="ATP-grasp"/>
</dbReference>
<proteinExistence type="inferred from homology"/>
<name>A0A5J4KGV9_9CHLR</name>
<dbReference type="AlphaFoldDB" id="A0A5J4KGV9"/>
<dbReference type="Gene3D" id="3.40.50.1380">
    <property type="entry name" value="Methylglyoxal synthase-like domain"/>
    <property type="match status" value="1"/>
</dbReference>
<dbReference type="Pfam" id="PF02786">
    <property type="entry name" value="CPSase_L_D2"/>
    <property type="match status" value="1"/>
</dbReference>
<accession>A0A5J4KGV9</accession>
<feature type="domain" description="MGS-like" evidence="15">
    <location>
        <begin position="113"/>
        <end position="260"/>
    </location>
</feature>
<dbReference type="GO" id="GO:0006541">
    <property type="term" value="P:glutamine metabolic process"/>
    <property type="evidence" value="ECO:0007669"/>
    <property type="project" value="TreeGrafter"/>
</dbReference>
<evidence type="ECO:0000256" key="12">
    <source>
        <dbReference type="ARBA" id="ARBA00048816"/>
    </source>
</evidence>
<evidence type="ECO:0000256" key="11">
    <source>
        <dbReference type="ARBA" id="ARBA00047359"/>
    </source>
</evidence>
<organism evidence="16 17">
    <name type="scientific">Dictyobacter vulcani</name>
    <dbReference type="NCBI Taxonomy" id="2607529"/>
    <lineage>
        <taxon>Bacteria</taxon>
        <taxon>Bacillati</taxon>
        <taxon>Chloroflexota</taxon>
        <taxon>Ktedonobacteria</taxon>
        <taxon>Ktedonobacterales</taxon>
        <taxon>Dictyobacteraceae</taxon>
        <taxon>Dictyobacter</taxon>
    </lineage>
</organism>